<comment type="similarity">
    <text evidence="2 7">Belongs to the CTL (choline transporter-like) family.</text>
</comment>
<comment type="subcellular location">
    <subcellularLocation>
        <location evidence="7">Cell membrane</location>
        <topology evidence="7">Multi-pass membrane protein</topology>
    </subcellularLocation>
    <subcellularLocation>
        <location evidence="1">Membrane</location>
        <topology evidence="1">Multi-pass membrane protein</topology>
    </subcellularLocation>
</comment>
<evidence type="ECO:0000256" key="5">
    <source>
        <dbReference type="ARBA" id="ARBA00023136"/>
    </source>
</evidence>
<keyword evidence="6" id="KW-0325">Glycoprotein</keyword>
<feature type="transmembrane region" description="Helical" evidence="7">
    <location>
        <begin position="651"/>
        <end position="673"/>
    </location>
</feature>
<keyword evidence="3 7" id="KW-0812">Transmembrane</keyword>
<sequence length="684" mass="79632">MLFKVRFVHGDPRRLVYPTDTRGNICGYGEYSDRPKLIFFDLLACSKMGHDVAKFGCPTPQESITDLVKTGKCAAYYMKSISVAHRCIPAVFNSRNFHDHLLSGNSTVALENADGIKITPHSLDEATRCFLIAVGISLFWVILLRWLAAVLIWVTLITFLGLLGFSIVSAILLGISILLLIIVAKRLCVAIELIKEASSYLASMGTPQAYSTVVSVTKDGTNILSRIPCNESTSESMEKFCDFVRYGGDNYHLGSLAFGSLIIAVVQLVRVILDYIDYKLRDSNNKVAKFMLKTVIVDKVTDLIMFLSKLMVTAAVGITAFYWAQGKIPFIPGTEIPRFNYYLAPVAIIIIGSYFIASCFFSVYEMAVDTIFLCFVIFFIFFFHSPLFLFSFFFVPFYWFSFLFPSFHSRFHSLFFVCFFVLFLSFSFFILFSVHIFVLFFILFYSFSFSFSYFSFHSIIFFFLLFLFSFFHSPSFVLFCFLFHSLLFSFFVPFCFLFSFSFFCSLSFIFFFHSLLFCFSFICSLSFVLFLSFSFMFFFLSLFCSPLVFFFVLFHFLFHSLSFIFFFLFLFCSLSFSFLFSFVFFFLVLFLSFSFFLFSFSFVLLLFSFFLSFSFFSVLFFILVYLFSFLFSYFCLHFIIFFFFPSFSFSFFASLSFIFFFCPLFFILLWFSFSSSFLCMRCMI</sequence>
<name>A0A812DIJ9_ACAPH</name>
<evidence type="ECO:0000256" key="6">
    <source>
        <dbReference type="ARBA" id="ARBA00023180"/>
    </source>
</evidence>
<comment type="caution">
    <text evidence="7">Lacks conserved residue(s) required for the propagation of feature annotation.</text>
</comment>
<keyword evidence="5 7" id="KW-0472">Membrane</keyword>
<dbReference type="Pfam" id="PF04515">
    <property type="entry name" value="Choline_transpo"/>
    <property type="match status" value="1"/>
</dbReference>
<feature type="transmembrane region" description="Helical" evidence="7">
    <location>
        <begin position="508"/>
        <end position="530"/>
    </location>
</feature>
<keyword evidence="4 7" id="KW-1133">Transmembrane helix</keyword>
<feature type="transmembrane region" description="Helical" evidence="7">
    <location>
        <begin position="451"/>
        <end position="471"/>
    </location>
</feature>
<feature type="transmembrane region" description="Helical" evidence="7">
    <location>
        <begin position="622"/>
        <end position="644"/>
    </location>
</feature>
<comment type="caution">
    <text evidence="8">The sequence shown here is derived from an EMBL/GenBank/DDBJ whole genome shotgun (WGS) entry which is preliminary data.</text>
</comment>
<dbReference type="AlphaFoldDB" id="A0A812DIJ9"/>
<dbReference type="Proteomes" id="UP000597762">
    <property type="component" value="Unassembled WGS sequence"/>
</dbReference>
<feature type="transmembrane region" description="Helical" evidence="7">
    <location>
        <begin position="343"/>
        <end position="364"/>
    </location>
</feature>
<dbReference type="OrthoDB" id="6148805at2759"/>
<feature type="transmembrane region" description="Helical" evidence="7">
    <location>
        <begin position="537"/>
        <end position="558"/>
    </location>
</feature>
<feature type="transmembrane region" description="Helical" evidence="7">
    <location>
        <begin position="303"/>
        <end position="323"/>
    </location>
</feature>
<comment type="function">
    <text evidence="7">Choline transporter.</text>
</comment>
<feature type="transmembrane region" description="Helical" evidence="7">
    <location>
        <begin position="253"/>
        <end position="273"/>
    </location>
</feature>
<evidence type="ECO:0000256" key="4">
    <source>
        <dbReference type="ARBA" id="ARBA00022989"/>
    </source>
</evidence>
<gene>
    <name evidence="8" type="ORF">SPHA_54277</name>
</gene>
<evidence type="ECO:0000313" key="8">
    <source>
        <dbReference type="EMBL" id="CAE1301196.1"/>
    </source>
</evidence>
<reference evidence="8" key="1">
    <citation type="submission" date="2021-01" db="EMBL/GenBank/DDBJ databases">
        <authorList>
            <person name="Li R."/>
            <person name="Bekaert M."/>
        </authorList>
    </citation>
    <scope>NUCLEOTIDE SEQUENCE</scope>
    <source>
        <strain evidence="8">Farmed</strain>
    </source>
</reference>
<dbReference type="EMBL" id="CAHIKZ030003516">
    <property type="protein sequence ID" value="CAE1301196.1"/>
    <property type="molecule type" value="Genomic_DNA"/>
</dbReference>
<feature type="transmembrane region" description="Helical" evidence="7">
    <location>
        <begin position="370"/>
        <end position="402"/>
    </location>
</feature>
<dbReference type="PANTHER" id="PTHR12385:SF14">
    <property type="entry name" value="CHOLINE TRANSPORTER-LIKE 2"/>
    <property type="match status" value="1"/>
</dbReference>
<evidence type="ECO:0000256" key="2">
    <source>
        <dbReference type="ARBA" id="ARBA00007168"/>
    </source>
</evidence>
<organism evidence="8 9">
    <name type="scientific">Acanthosepion pharaonis</name>
    <name type="common">Pharaoh cuttlefish</name>
    <name type="synonym">Sepia pharaonis</name>
    <dbReference type="NCBI Taxonomy" id="158019"/>
    <lineage>
        <taxon>Eukaryota</taxon>
        <taxon>Metazoa</taxon>
        <taxon>Spiralia</taxon>
        <taxon>Lophotrochozoa</taxon>
        <taxon>Mollusca</taxon>
        <taxon>Cephalopoda</taxon>
        <taxon>Coleoidea</taxon>
        <taxon>Decapodiformes</taxon>
        <taxon>Sepiida</taxon>
        <taxon>Sepiina</taxon>
        <taxon>Sepiidae</taxon>
        <taxon>Acanthosepion</taxon>
    </lineage>
</organism>
<accession>A0A812DIJ9</accession>
<evidence type="ECO:0000256" key="7">
    <source>
        <dbReference type="RuleBase" id="RU368066"/>
    </source>
</evidence>
<proteinExistence type="inferred from homology"/>
<keyword evidence="9" id="KW-1185">Reference proteome</keyword>
<evidence type="ECO:0000313" key="9">
    <source>
        <dbReference type="Proteomes" id="UP000597762"/>
    </source>
</evidence>
<evidence type="ECO:0000256" key="3">
    <source>
        <dbReference type="ARBA" id="ARBA00022692"/>
    </source>
</evidence>
<feature type="transmembrane region" description="Helical" evidence="7">
    <location>
        <begin position="595"/>
        <end position="616"/>
    </location>
</feature>
<dbReference type="GO" id="GO:0005886">
    <property type="term" value="C:plasma membrane"/>
    <property type="evidence" value="ECO:0007669"/>
    <property type="project" value="UniProtKB-SubCell"/>
</dbReference>
<evidence type="ECO:0000256" key="1">
    <source>
        <dbReference type="ARBA" id="ARBA00004141"/>
    </source>
</evidence>
<dbReference type="GO" id="GO:0022857">
    <property type="term" value="F:transmembrane transporter activity"/>
    <property type="evidence" value="ECO:0007669"/>
    <property type="project" value="UniProtKB-UniRule"/>
</dbReference>
<feature type="transmembrane region" description="Helical" evidence="7">
    <location>
        <begin position="478"/>
        <end position="502"/>
    </location>
</feature>
<protein>
    <recommendedName>
        <fullName evidence="7">Choline transporter-like protein</fullName>
    </recommendedName>
</protein>
<feature type="transmembrane region" description="Helical" evidence="7">
    <location>
        <begin position="414"/>
        <end position="445"/>
    </location>
</feature>
<feature type="transmembrane region" description="Helical" evidence="7">
    <location>
        <begin position="130"/>
        <end position="153"/>
    </location>
</feature>
<dbReference type="PANTHER" id="PTHR12385">
    <property type="entry name" value="CHOLINE TRANSPORTER-LIKE (SLC FAMILY 44)"/>
    <property type="match status" value="1"/>
</dbReference>
<feature type="transmembrane region" description="Helical" evidence="7">
    <location>
        <begin position="564"/>
        <end position="588"/>
    </location>
</feature>
<dbReference type="InterPro" id="IPR007603">
    <property type="entry name" value="Choline_transptr-like"/>
</dbReference>
<feature type="transmembrane region" description="Helical" evidence="7">
    <location>
        <begin position="159"/>
        <end position="184"/>
    </location>
</feature>